<evidence type="ECO:0000313" key="1">
    <source>
        <dbReference type="EMBL" id="GBM47198.1"/>
    </source>
</evidence>
<dbReference type="Gene3D" id="3.30.420.10">
    <property type="entry name" value="Ribonuclease H-like superfamily/Ribonuclease H"/>
    <property type="match status" value="1"/>
</dbReference>
<dbReference type="AlphaFoldDB" id="A0A4Y2G3H4"/>
<reference evidence="1 2" key="1">
    <citation type="journal article" date="2019" name="Sci. Rep.">
        <title>Orb-weaving spider Araneus ventricosus genome elucidates the spidroin gene catalogue.</title>
        <authorList>
            <person name="Kono N."/>
            <person name="Nakamura H."/>
            <person name="Ohtoshi R."/>
            <person name="Moran D.A.P."/>
            <person name="Shinohara A."/>
            <person name="Yoshida Y."/>
            <person name="Fujiwara M."/>
            <person name="Mori M."/>
            <person name="Tomita M."/>
            <person name="Arakawa K."/>
        </authorList>
    </citation>
    <scope>NUCLEOTIDE SEQUENCE [LARGE SCALE GENOMIC DNA]</scope>
</reference>
<comment type="caution">
    <text evidence="1">The sequence shown here is derived from an EMBL/GenBank/DDBJ whole genome shotgun (WGS) entry which is preliminary data.</text>
</comment>
<name>A0A4Y2G3H4_ARAVE</name>
<dbReference type="Proteomes" id="UP000499080">
    <property type="component" value="Unassembled WGS sequence"/>
</dbReference>
<dbReference type="GO" id="GO:0003676">
    <property type="term" value="F:nucleic acid binding"/>
    <property type="evidence" value="ECO:0007669"/>
    <property type="project" value="InterPro"/>
</dbReference>
<protein>
    <submittedName>
        <fullName evidence="1">Uncharacterized protein</fullName>
    </submittedName>
</protein>
<proteinExistence type="predicted"/>
<dbReference type="EMBL" id="BGPR01001169">
    <property type="protein sequence ID" value="GBM47198.1"/>
    <property type="molecule type" value="Genomic_DNA"/>
</dbReference>
<sequence length="130" mass="14836">MTELSVASSQQPGHNLNPCDFWLWSYLKDVVHWVPIVNLAELKNRITQHIHNITNETLRSVVLHAALRLQLIGGNGGMHIEHFLRKSKPTSFLGGFVIFSLFLQFLAKEQLKNDFIFAFSTVFVLGTFKN</sequence>
<evidence type="ECO:0000313" key="2">
    <source>
        <dbReference type="Proteomes" id="UP000499080"/>
    </source>
</evidence>
<keyword evidence="2" id="KW-1185">Reference proteome</keyword>
<organism evidence="1 2">
    <name type="scientific">Araneus ventricosus</name>
    <name type="common">Orbweaver spider</name>
    <name type="synonym">Epeira ventricosa</name>
    <dbReference type="NCBI Taxonomy" id="182803"/>
    <lineage>
        <taxon>Eukaryota</taxon>
        <taxon>Metazoa</taxon>
        <taxon>Ecdysozoa</taxon>
        <taxon>Arthropoda</taxon>
        <taxon>Chelicerata</taxon>
        <taxon>Arachnida</taxon>
        <taxon>Araneae</taxon>
        <taxon>Araneomorphae</taxon>
        <taxon>Entelegynae</taxon>
        <taxon>Araneoidea</taxon>
        <taxon>Araneidae</taxon>
        <taxon>Araneus</taxon>
    </lineage>
</organism>
<dbReference type="InterPro" id="IPR036397">
    <property type="entry name" value="RNaseH_sf"/>
</dbReference>
<accession>A0A4Y2G3H4</accession>
<gene>
    <name evidence="1" type="ORF">AVEN_271259_1</name>
</gene>